<proteinExistence type="predicted"/>
<protein>
    <submittedName>
        <fullName evidence="10">SET domain</fullName>
    </submittedName>
</protein>
<keyword evidence="8" id="KW-0472">Membrane</keyword>
<accession>A0A5E4NTL4</accession>
<evidence type="ECO:0000256" key="4">
    <source>
        <dbReference type="ARBA" id="ARBA00022679"/>
    </source>
</evidence>
<evidence type="ECO:0000256" key="3">
    <source>
        <dbReference type="ARBA" id="ARBA00022603"/>
    </source>
</evidence>
<dbReference type="InterPro" id="IPR050973">
    <property type="entry name" value="H3K9_Histone-Lys_N-MTase"/>
</dbReference>
<comment type="subcellular location">
    <subcellularLocation>
        <location evidence="1">Chromosome</location>
    </subcellularLocation>
</comment>
<dbReference type="GO" id="GO:0005694">
    <property type="term" value="C:chromosome"/>
    <property type="evidence" value="ECO:0007669"/>
    <property type="project" value="UniProtKB-SubCell"/>
</dbReference>
<keyword evidence="11" id="KW-1185">Reference proteome</keyword>
<keyword evidence="2" id="KW-0158">Chromosome</keyword>
<evidence type="ECO:0000313" key="10">
    <source>
        <dbReference type="EMBL" id="VVC46054.1"/>
    </source>
</evidence>
<gene>
    <name evidence="10" type="ORF">CINCED_3A005447</name>
</gene>
<keyword evidence="8" id="KW-1133">Transmembrane helix</keyword>
<dbReference type="OrthoDB" id="616263at2759"/>
<dbReference type="Proteomes" id="UP000325440">
    <property type="component" value="Unassembled WGS sequence"/>
</dbReference>
<dbReference type="SUPFAM" id="SSF82199">
    <property type="entry name" value="SET domain"/>
    <property type="match status" value="1"/>
</dbReference>
<evidence type="ECO:0000256" key="7">
    <source>
        <dbReference type="ARBA" id="ARBA00022833"/>
    </source>
</evidence>
<evidence type="ECO:0000256" key="6">
    <source>
        <dbReference type="ARBA" id="ARBA00022723"/>
    </source>
</evidence>
<evidence type="ECO:0000256" key="2">
    <source>
        <dbReference type="ARBA" id="ARBA00022454"/>
    </source>
</evidence>
<dbReference type="EMBL" id="CABPRJ010002430">
    <property type="protein sequence ID" value="VVC46054.1"/>
    <property type="molecule type" value="Genomic_DNA"/>
</dbReference>
<keyword evidence="3" id="KW-0489">Methyltransferase</keyword>
<dbReference type="GO" id="GO:0008170">
    <property type="term" value="F:N-methyltransferase activity"/>
    <property type="evidence" value="ECO:0007669"/>
    <property type="project" value="UniProtKB-ARBA"/>
</dbReference>
<dbReference type="PANTHER" id="PTHR46223:SF3">
    <property type="entry name" value="HISTONE-LYSINE N-METHYLTRANSFERASE SET-23"/>
    <property type="match status" value="1"/>
</dbReference>
<evidence type="ECO:0000313" key="11">
    <source>
        <dbReference type="Proteomes" id="UP000325440"/>
    </source>
</evidence>
<keyword evidence="6" id="KW-0479">Metal-binding</keyword>
<organism evidence="10 11">
    <name type="scientific">Cinara cedri</name>
    <dbReference type="NCBI Taxonomy" id="506608"/>
    <lineage>
        <taxon>Eukaryota</taxon>
        <taxon>Metazoa</taxon>
        <taxon>Ecdysozoa</taxon>
        <taxon>Arthropoda</taxon>
        <taxon>Hexapoda</taxon>
        <taxon>Insecta</taxon>
        <taxon>Pterygota</taxon>
        <taxon>Neoptera</taxon>
        <taxon>Paraneoptera</taxon>
        <taxon>Hemiptera</taxon>
        <taxon>Sternorrhyncha</taxon>
        <taxon>Aphidomorpha</taxon>
        <taxon>Aphidoidea</taxon>
        <taxon>Aphididae</taxon>
        <taxon>Lachninae</taxon>
        <taxon>Cinara</taxon>
    </lineage>
</organism>
<feature type="domain" description="SET" evidence="9">
    <location>
        <begin position="28"/>
        <end position="87"/>
    </location>
</feature>
<dbReference type="GO" id="GO:0008757">
    <property type="term" value="F:S-adenosylmethionine-dependent methyltransferase activity"/>
    <property type="evidence" value="ECO:0007669"/>
    <property type="project" value="UniProtKB-ARBA"/>
</dbReference>
<sequence length="94" mass="10639">MASSGAVFVFLTTVACVILVIPVKKKCGWGVKASRFIRQGEFIAIYTGKLITVEESKTRLKEDASLSEYMWNLDFDKRNYDYIIDGSNMDKLFG</sequence>
<dbReference type="GO" id="GO:0032259">
    <property type="term" value="P:methylation"/>
    <property type="evidence" value="ECO:0007669"/>
    <property type="project" value="UniProtKB-KW"/>
</dbReference>
<dbReference type="InterPro" id="IPR001214">
    <property type="entry name" value="SET_dom"/>
</dbReference>
<evidence type="ECO:0000256" key="8">
    <source>
        <dbReference type="SAM" id="Phobius"/>
    </source>
</evidence>
<dbReference type="AlphaFoldDB" id="A0A5E4NTL4"/>
<keyword evidence="7" id="KW-0862">Zinc</keyword>
<reference evidence="10 11" key="1">
    <citation type="submission" date="2019-08" db="EMBL/GenBank/DDBJ databases">
        <authorList>
            <person name="Alioto T."/>
            <person name="Alioto T."/>
            <person name="Gomez Garrido J."/>
        </authorList>
    </citation>
    <scope>NUCLEOTIDE SEQUENCE [LARGE SCALE GENOMIC DNA]</scope>
</reference>
<evidence type="ECO:0000256" key="1">
    <source>
        <dbReference type="ARBA" id="ARBA00004286"/>
    </source>
</evidence>
<dbReference type="GO" id="GO:0046872">
    <property type="term" value="F:metal ion binding"/>
    <property type="evidence" value="ECO:0007669"/>
    <property type="project" value="UniProtKB-KW"/>
</dbReference>
<dbReference type="GO" id="GO:0008276">
    <property type="term" value="F:protein methyltransferase activity"/>
    <property type="evidence" value="ECO:0007669"/>
    <property type="project" value="UniProtKB-ARBA"/>
</dbReference>
<evidence type="ECO:0000259" key="9">
    <source>
        <dbReference type="Pfam" id="PF00856"/>
    </source>
</evidence>
<keyword evidence="5" id="KW-0949">S-adenosyl-L-methionine</keyword>
<keyword evidence="4" id="KW-0808">Transferase</keyword>
<evidence type="ECO:0000256" key="5">
    <source>
        <dbReference type="ARBA" id="ARBA00022691"/>
    </source>
</evidence>
<dbReference type="Pfam" id="PF00856">
    <property type="entry name" value="SET"/>
    <property type="match status" value="1"/>
</dbReference>
<dbReference type="InterPro" id="IPR046341">
    <property type="entry name" value="SET_dom_sf"/>
</dbReference>
<feature type="transmembrane region" description="Helical" evidence="8">
    <location>
        <begin position="6"/>
        <end position="23"/>
    </location>
</feature>
<name>A0A5E4NTL4_9HEMI</name>
<dbReference type="Gene3D" id="2.170.270.10">
    <property type="entry name" value="SET domain"/>
    <property type="match status" value="1"/>
</dbReference>
<dbReference type="PANTHER" id="PTHR46223">
    <property type="entry name" value="HISTONE-LYSINE N-METHYLTRANSFERASE SUV39H"/>
    <property type="match status" value="1"/>
</dbReference>
<keyword evidence="8" id="KW-0812">Transmembrane</keyword>